<feature type="transmembrane region" description="Helical" evidence="5">
    <location>
        <begin position="265"/>
        <end position="286"/>
    </location>
</feature>
<feature type="transmembrane region" description="Helical" evidence="5">
    <location>
        <begin position="20"/>
        <end position="42"/>
    </location>
</feature>
<dbReference type="InterPro" id="IPR013525">
    <property type="entry name" value="ABC2_TM"/>
</dbReference>
<dbReference type="EMBL" id="BAABJQ010000041">
    <property type="protein sequence ID" value="GAA5200063.1"/>
    <property type="molecule type" value="Genomic_DNA"/>
</dbReference>
<feature type="transmembrane region" description="Helical" evidence="5">
    <location>
        <begin position="222"/>
        <end position="245"/>
    </location>
</feature>
<keyword evidence="8" id="KW-1185">Reference proteome</keyword>
<keyword evidence="3 5" id="KW-1133">Transmembrane helix</keyword>
<keyword evidence="4 5" id="KW-0472">Membrane</keyword>
<evidence type="ECO:0000313" key="7">
    <source>
        <dbReference type="EMBL" id="GAA5200063.1"/>
    </source>
</evidence>
<feature type="transmembrane region" description="Helical" evidence="5">
    <location>
        <begin position="348"/>
        <end position="370"/>
    </location>
</feature>
<dbReference type="PANTHER" id="PTHR43471:SF3">
    <property type="entry name" value="ABC TRANSPORTER PERMEASE PROTEIN NATB"/>
    <property type="match status" value="1"/>
</dbReference>
<evidence type="ECO:0000256" key="1">
    <source>
        <dbReference type="ARBA" id="ARBA00004141"/>
    </source>
</evidence>
<comment type="subcellular location">
    <subcellularLocation>
        <location evidence="1">Membrane</location>
        <topology evidence="1">Multi-pass membrane protein</topology>
    </subcellularLocation>
</comment>
<evidence type="ECO:0000259" key="6">
    <source>
        <dbReference type="Pfam" id="PF12698"/>
    </source>
</evidence>
<evidence type="ECO:0000256" key="3">
    <source>
        <dbReference type="ARBA" id="ARBA00022989"/>
    </source>
</evidence>
<dbReference type="RefSeq" id="WP_345638271.1">
    <property type="nucleotide sequence ID" value="NZ_BAABJQ010000041.1"/>
</dbReference>
<dbReference type="Pfam" id="PF12698">
    <property type="entry name" value="ABC2_membrane_3"/>
    <property type="match status" value="1"/>
</dbReference>
<evidence type="ECO:0000256" key="4">
    <source>
        <dbReference type="ARBA" id="ARBA00023136"/>
    </source>
</evidence>
<comment type="caution">
    <text evidence="7">The sequence shown here is derived from an EMBL/GenBank/DDBJ whole genome shotgun (WGS) entry which is preliminary data.</text>
</comment>
<keyword evidence="2 5" id="KW-0812">Transmembrane</keyword>
<accession>A0ABP9SRQ1</accession>
<dbReference type="PANTHER" id="PTHR43471">
    <property type="entry name" value="ABC TRANSPORTER PERMEASE"/>
    <property type="match status" value="1"/>
</dbReference>
<feature type="transmembrane region" description="Helical" evidence="5">
    <location>
        <begin position="293"/>
        <end position="314"/>
    </location>
</feature>
<gene>
    <name evidence="7" type="ORF">GCM10023322_77120</name>
</gene>
<evidence type="ECO:0000256" key="5">
    <source>
        <dbReference type="SAM" id="Phobius"/>
    </source>
</evidence>
<feature type="transmembrane region" description="Helical" evidence="5">
    <location>
        <begin position="171"/>
        <end position="193"/>
    </location>
</feature>
<evidence type="ECO:0000313" key="8">
    <source>
        <dbReference type="Proteomes" id="UP001501570"/>
    </source>
</evidence>
<proteinExistence type="predicted"/>
<feature type="domain" description="ABC-2 type transporter transmembrane" evidence="6">
    <location>
        <begin position="19"/>
        <end position="370"/>
    </location>
</feature>
<protein>
    <submittedName>
        <fullName evidence="7">ABC transporter permease</fullName>
    </submittedName>
</protein>
<reference evidence="8" key="1">
    <citation type="journal article" date="2019" name="Int. J. Syst. Evol. Microbiol.">
        <title>The Global Catalogue of Microorganisms (GCM) 10K type strain sequencing project: providing services to taxonomists for standard genome sequencing and annotation.</title>
        <authorList>
            <consortium name="The Broad Institute Genomics Platform"/>
            <consortium name="The Broad Institute Genome Sequencing Center for Infectious Disease"/>
            <person name="Wu L."/>
            <person name="Ma J."/>
        </authorList>
    </citation>
    <scope>NUCLEOTIDE SEQUENCE [LARGE SCALE GENOMIC DNA]</scope>
    <source>
        <strain evidence="8">JCM 18304</strain>
    </source>
</reference>
<dbReference type="Proteomes" id="UP001501570">
    <property type="component" value="Unassembled WGS sequence"/>
</dbReference>
<organism evidence="7 8">
    <name type="scientific">Rugosimonospora acidiphila</name>
    <dbReference type="NCBI Taxonomy" id="556531"/>
    <lineage>
        <taxon>Bacteria</taxon>
        <taxon>Bacillati</taxon>
        <taxon>Actinomycetota</taxon>
        <taxon>Actinomycetes</taxon>
        <taxon>Micromonosporales</taxon>
        <taxon>Micromonosporaceae</taxon>
        <taxon>Rugosimonospora</taxon>
    </lineage>
</organism>
<name>A0ABP9SRQ1_9ACTN</name>
<sequence length="393" mass="40659">MSAVWLVARREIIARARSKAYVISTVVLVVIVVALAIVSKLIGGVGSSDFTVGVTPSTASLAAPLSSSAKSIDQTVSTRTVSDEADGRAEVESGKLDALLIGDGTTVQVVVKKDLDTKLGNALHVMASQLAFSEQIKSLGGDPAAVNTAVADAKVSTTSLHPPHKYDSQQLVLGIIAGILIYLSLLITGQMVAQGVVEEKSSRVVELLLSAVRPWQLMAGKVLGIGIVGFIQVAVTGGAGVVAGLATGSLTIPASAAASTVIWLVVWYLLGFVAYALAFAAVAALVSRQEDVGGVVTPMMMLVIVGYVLGISILPSNPGSRLIEVLSMVPTFAPTMMPMRVAMGGVPAWQLAVAVAGMAVVIPLLVMLSARIYRNAVLRSGARVKLREAWQAA</sequence>
<evidence type="ECO:0000256" key="2">
    <source>
        <dbReference type="ARBA" id="ARBA00022692"/>
    </source>
</evidence>